<dbReference type="Proteomes" id="UP000640485">
    <property type="component" value="Unassembled WGS sequence"/>
</dbReference>
<evidence type="ECO:0000313" key="5">
    <source>
        <dbReference type="EMBL" id="MBK4215877.1"/>
    </source>
</evidence>
<dbReference type="PANTHER" id="PTHR12599:SF0">
    <property type="entry name" value="PTERIN-4-ALPHA-CARBINOLAMINE DEHYDRATASE"/>
    <property type="match status" value="1"/>
</dbReference>
<dbReference type="NCBIfam" id="NF002017">
    <property type="entry name" value="PRK00823.1-2"/>
    <property type="match status" value="1"/>
</dbReference>
<evidence type="ECO:0000256" key="4">
    <source>
        <dbReference type="HAMAP-Rule" id="MF_00434"/>
    </source>
</evidence>
<reference evidence="5" key="1">
    <citation type="submission" date="2021-01" db="EMBL/GenBank/DDBJ databases">
        <title>Paracoccus amoyensis sp. nov., isolated from the surface seawater along the coast of Xiamen Island, China.</title>
        <authorList>
            <person name="Lyu L."/>
        </authorList>
    </citation>
    <scope>NUCLEOTIDE SEQUENCE</scope>
    <source>
        <strain evidence="5">MJ17</strain>
    </source>
</reference>
<accession>A0A934SDG9</accession>
<organism evidence="5 6">
    <name type="scientific">Paracoccus caeni</name>
    <dbReference type="NCBI Taxonomy" id="657651"/>
    <lineage>
        <taxon>Bacteria</taxon>
        <taxon>Pseudomonadati</taxon>
        <taxon>Pseudomonadota</taxon>
        <taxon>Alphaproteobacteria</taxon>
        <taxon>Rhodobacterales</taxon>
        <taxon>Paracoccaceae</taxon>
        <taxon>Paracoccus</taxon>
    </lineage>
</organism>
<dbReference type="RefSeq" id="WP_200685263.1">
    <property type="nucleotide sequence ID" value="NZ_JAEPRQ010000002.1"/>
</dbReference>
<dbReference type="Pfam" id="PF01329">
    <property type="entry name" value="Pterin_4a"/>
    <property type="match status" value="1"/>
</dbReference>
<evidence type="ECO:0000313" key="6">
    <source>
        <dbReference type="Proteomes" id="UP000640485"/>
    </source>
</evidence>
<proteinExistence type="inferred from homology"/>
<protein>
    <recommendedName>
        <fullName evidence="4">Putative pterin-4-alpha-carbinolamine dehydratase</fullName>
        <shortName evidence="4">PHS</shortName>
        <ecNumber evidence="4">4.2.1.96</ecNumber>
    </recommendedName>
    <alternativeName>
        <fullName evidence="4">4-alpha-hydroxy-tetrahydropterin dehydratase</fullName>
    </alternativeName>
    <alternativeName>
        <fullName evidence="4">Pterin carbinolamine dehydratase</fullName>
        <shortName evidence="4">PCD</shortName>
    </alternativeName>
</protein>
<evidence type="ECO:0000256" key="1">
    <source>
        <dbReference type="ARBA" id="ARBA00001554"/>
    </source>
</evidence>
<dbReference type="InterPro" id="IPR001533">
    <property type="entry name" value="Pterin_deHydtase"/>
</dbReference>
<dbReference type="PANTHER" id="PTHR12599">
    <property type="entry name" value="PTERIN-4-ALPHA-CARBINOLAMINE DEHYDRATASE"/>
    <property type="match status" value="1"/>
</dbReference>
<dbReference type="CDD" id="cd00914">
    <property type="entry name" value="PCD_DCoH_subfamily_b"/>
    <property type="match status" value="1"/>
</dbReference>
<dbReference type="HAMAP" id="MF_00434">
    <property type="entry name" value="Pterin_4_alpha"/>
    <property type="match status" value="1"/>
</dbReference>
<dbReference type="SUPFAM" id="SSF55248">
    <property type="entry name" value="PCD-like"/>
    <property type="match status" value="1"/>
</dbReference>
<comment type="catalytic activity">
    <reaction evidence="1 4">
        <text>(4aS,6R)-4a-hydroxy-L-erythro-5,6,7,8-tetrahydrobiopterin = (6R)-L-erythro-6,7-dihydrobiopterin + H2O</text>
        <dbReference type="Rhea" id="RHEA:11920"/>
        <dbReference type="ChEBI" id="CHEBI:15377"/>
        <dbReference type="ChEBI" id="CHEBI:15642"/>
        <dbReference type="ChEBI" id="CHEBI:43120"/>
        <dbReference type="EC" id="4.2.1.96"/>
    </reaction>
</comment>
<evidence type="ECO:0000256" key="2">
    <source>
        <dbReference type="ARBA" id="ARBA00006472"/>
    </source>
</evidence>
<comment type="similarity">
    <text evidence="2 4">Belongs to the pterin-4-alpha-carbinolamine dehydratase family.</text>
</comment>
<comment type="caution">
    <text evidence="5">The sequence shown here is derived from an EMBL/GenBank/DDBJ whole genome shotgun (WGS) entry which is preliminary data.</text>
</comment>
<name>A0A934SDG9_9RHOB</name>
<sequence length="120" mass="13158">MFALATPVLSDDTSGAELDASSERVLLTPEELESGFAALDGWTLSEDKTAITKTFEFENFVQAFGFMSSVALVAERLDHHPDWSNIYKTVEISLNSYTLGGVTNKDIELAKRIDAIASHE</sequence>
<dbReference type="Gene3D" id="3.30.1360.20">
    <property type="entry name" value="Transcriptional coactivator/pterin dehydratase"/>
    <property type="match status" value="1"/>
</dbReference>
<keyword evidence="6" id="KW-1185">Reference proteome</keyword>
<dbReference type="AlphaFoldDB" id="A0A934SDG9"/>
<dbReference type="EMBL" id="JAEPRQ010000002">
    <property type="protein sequence ID" value="MBK4215877.1"/>
    <property type="molecule type" value="Genomic_DNA"/>
</dbReference>
<gene>
    <name evidence="5" type="ORF">JJJ17_08075</name>
</gene>
<dbReference type="EC" id="4.2.1.96" evidence="4"/>
<dbReference type="GO" id="GO:0006729">
    <property type="term" value="P:tetrahydrobiopterin biosynthetic process"/>
    <property type="evidence" value="ECO:0007669"/>
    <property type="project" value="InterPro"/>
</dbReference>
<keyword evidence="3 4" id="KW-0456">Lyase</keyword>
<dbReference type="GO" id="GO:0008124">
    <property type="term" value="F:4-alpha-hydroxytetrahydrobiopterin dehydratase activity"/>
    <property type="evidence" value="ECO:0007669"/>
    <property type="project" value="UniProtKB-UniRule"/>
</dbReference>
<dbReference type="NCBIfam" id="NF002018">
    <property type="entry name" value="PRK00823.1-3"/>
    <property type="match status" value="1"/>
</dbReference>
<evidence type="ECO:0000256" key="3">
    <source>
        <dbReference type="ARBA" id="ARBA00023239"/>
    </source>
</evidence>
<dbReference type="InterPro" id="IPR036428">
    <property type="entry name" value="PCD_sf"/>
</dbReference>